<keyword evidence="2" id="KW-1133">Transmembrane helix</keyword>
<evidence type="ECO:0000313" key="3">
    <source>
        <dbReference type="EMBL" id="KAG7343933.1"/>
    </source>
</evidence>
<dbReference type="EMBL" id="JAGRRH010000023">
    <property type="protein sequence ID" value="KAG7343933.1"/>
    <property type="molecule type" value="Genomic_DNA"/>
</dbReference>
<reference evidence="3" key="1">
    <citation type="journal article" date="2021" name="Sci. Rep.">
        <title>Diploid genomic architecture of Nitzschia inconspicua, an elite biomass production diatom.</title>
        <authorList>
            <person name="Oliver A."/>
            <person name="Podell S."/>
            <person name="Pinowska A."/>
            <person name="Traller J.C."/>
            <person name="Smith S.R."/>
            <person name="McClure R."/>
            <person name="Beliaev A."/>
            <person name="Bohutskyi P."/>
            <person name="Hill E.A."/>
            <person name="Rabines A."/>
            <person name="Zheng H."/>
            <person name="Allen L.Z."/>
            <person name="Kuo A."/>
            <person name="Grigoriev I.V."/>
            <person name="Allen A.E."/>
            <person name="Hazlebeck D."/>
            <person name="Allen E.E."/>
        </authorList>
    </citation>
    <scope>NUCLEOTIDE SEQUENCE</scope>
    <source>
        <strain evidence="3">Hildebrandi</strain>
    </source>
</reference>
<evidence type="ECO:0000256" key="1">
    <source>
        <dbReference type="SAM" id="MobiDB-lite"/>
    </source>
</evidence>
<keyword evidence="2" id="KW-0472">Membrane</keyword>
<dbReference type="InterPro" id="IPR031985">
    <property type="entry name" value="DUF4787"/>
</dbReference>
<accession>A0A9K3PDY8</accession>
<keyword evidence="2" id="KW-0812">Transmembrane</keyword>
<feature type="region of interest" description="Disordered" evidence="1">
    <location>
        <begin position="1"/>
        <end position="32"/>
    </location>
</feature>
<name>A0A9K3PDY8_9STRA</name>
<sequence length="160" mass="18890">MVTPKLSRDSGNSRVKRTRQRQQIAEDSNGFSSSGPHSYYMLLAVKVLLVVIILLWLPPLVTSKRQRKRNTLKTIQQRIYHNRMDCEMDCLQLSHEVWFPPEESMNCIFHCMSPSCFETIYQPILEPGEVDIQRYELFETCIQEEVREENRQRAAEKLKK</sequence>
<comment type="caution">
    <text evidence="3">The sequence shown here is derived from an EMBL/GenBank/DDBJ whole genome shotgun (WGS) entry which is preliminary data.</text>
</comment>
<keyword evidence="4" id="KW-1185">Reference proteome</keyword>
<gene>
    <name evidence="3" type="ORF">IV203_021941</name>
</gene>
<reference evidence="3" key="2">
    <citation type="submission" date="2021-04" db="EMBL/GenBank/DDBJ databases">
        <authorList>
            <person name="Podell S."/>
        </authorList>
    </citation>
    <scope>NUCLEOTIDE SEQUENCE</scope>
    <source>
        <strain evidence="3">Hildebrandi</strain>
    </source>
</reference>
<evidence type="ECO:0000313" key="4">
    <source>
        <dbReference type="Proteomes" id="UP000693970"/>
    </source>
</evidence>
<evidence type="ECO:0000256" key="2">
    <source>
        <dbReference type="SAM" id="Phobius"/>
    </source>
</evidence>
<dbReference type="Pfam" id="PF16029">
    <property type="entry name" value="DUF4787"/>
    <property type="match status" value="1"/>
</dbReference>
<proteinExistence type="predicted"/>
<feature type="compositionally biased region" description="Polar residues" evidence="1">
    <location>
        <begin position="21"/>
        <end position="32"/>
    </location>
</feature>
<dbReference type="AlphaFoldDB" id="A0A9K3PDY8"/>
<feature type="transmembrane region" description="Helical" evidence="2">
    <location>
        <begin position="39"/>
        <end position="61"/>
    </location>
</feature>
<dbReference type="OrthoDB" id="1915375at2759"/>
<organism evidence="3 4">
    <name type="scientific">Nitzschia inconspicua</name>
    <dbReference type="NCBI Taxonomy" id="303405"/>
    <lineage>
        <taxon>Eukaryota</taxon>
        <taxon>Sar</taxon>
        <taxon>Stramenopiles</taxon>
        <taxon>Ochrophyta</taxon>
        <taxon>Bacillariophyta</taxon>
        <taxon>Bacillariophyceae</taxon>
        <taxon>Bacillariophycidae</taxon>
        <taxon>Bacillariales</taxon>
        <taxon>Bacillariaceae</taxon>
        <taxon>Nitzschia</taxon>
    </lineage>
</organism>
<dbReference type="Proteomes" id="UP000693970">
    <property type="component" value="Unassembled WGS sequence"/>
</dbReference>
<protein>
    <submittedName>
        <fullName evidence="3">Uncharacterized protein</fullName>
    </submittedName>
</protein>